<evidence type="ECO:0000256" key="1">
    <source>
        <dbReference type="SAM" id="MobiDB-lite"/>
    </source>
</evidence>
<feature type="compositionally biased region" description="Basic and acidic residues" evidence="1">
    <location>
        <begin position="83"/>
        <end position="97"/>
    </location>
</feature>
<dbReference type="EMBL" id="MN739822">
    <property type="protein sequence ID" value="QHT27439.1"/>
    <property type="molecule type" value="Genomic_DNA"/>
</dbReference>
<proteinExistence type="predicted"/>
<dbReference type="AlphaFoldDB" id="A0A6C0EGP5"/>
<sequence length="97" mass="10836">MANKTKCVKDNTKKYKSRPSPPFPANKCKGKTKKGNNGKMFKSKPDVNGVHKWVAVVSASASATKTKKTKTKKTKTKRRKSKKAEPVSEKKSLFSFF</sequence>
<protein>
    <submittedName>
        <fullName evidence="2">Uncharacterized protein</fullName>
    </submittedName>
</protein>
<evidence type="ECO:0000313" key="2">
    <source>
        <dbReference type="EMBL" id="QHT27439.1"/>
    </source>
</evidence>
<feature type="region of interest" description="Disordered" evidence="1">
    <location>
        <begin position="60"/>
        <end position="97"/>
    </location>
</feature>
<feature type="compositionally biased region" description="Basic residues" evidence="1">
    <location>
        <begin position="65"/>
        <end position="82"/>
    </location>
</feature>
<reference evidence="2" key="1">
    <citation type="journal article" date="2020" name="Nature">
        <title>Giant virus diversity and host interactions through global metagenomics.</title>
        <authorList>
            <person name="Schulz F."/>
            <person name="Roux S."/>
            <person name="Paez-Espino D."/>
            <person name="Jungbluth S."/>
            <person name="Walsh D.A."/>
            <person name="Denef V.J."/>
            <person name="McMahon K.D."/>
            <person name="Konstantinidis K.T."/>
            <person name="Eloe-Fadrosh E.A."/>
            <person name="Kyrpides N.C."/>
            <person name="Woyke T."/>
        </authorList>
    </citation>
    <scope>NUCLEOTIDE SEQUENCE</scope>
    <source>
        <strain evidence="2">GVMAG-M-3300023179-33</strain>
    </source>
</reference>
<organism evidence="2">
    <name type="scientific">viral metagenome</name>
    <dbReference type="NCBI Taxonomy" id="1070528"/>
    <lineage>
        <taxon>unclassified sequences</taxon>
        <taxon>metagenomes</taxon>
        <taxon>organismal metagenomes</taxon>
    </lineage>
</organism>
<name>A0A6C0EGP5_9ZZZZ</name>
<feature type="region of interest" description="Disordered" evidence="1">
    <location>
        <begin position="1"/>
        <end position="46"/>
    </location>
</feature>
<accession>A0A6C0EGP5</accession>